<feature type="signal peptide" evidence="1">
    <location>
        <begin position="1"/>
        <end position="22"/>
    </location>
</feature>
<protein>
    <submittedName>
        <fullName evidence="2">Uncharacterized protein</fullName>
    </submittedName>
</protein>
<evidence type="ECO:0000313" key="2">
    <source>
        <dbReference type="EMBL" id="GJC88663.1"/>
    </source>
</evidence>
<sequence length="295" mass="32692">MVRFPKVAALGAALFLTAVARAANWTYTGDEAWFAGLDPLPADVDSFNALKKVFFSAENETFNWWYMGLSMPYPTGLPQVPGIKSQTIQAWRTQHISKTRFRADWSEIIILADFNSGQDISHFYNPLSGINATVPNYYYDGPITYYYEKNGSDISIEMLQSGATIKKVVVQAGLYNDRVFFRQVEEKNRGGSDLVSTLMMSATLADVRDCSINNAKADGYYAAYFTGALASIFAYPNSTKGETLILGNVRKGAVDDPLEYPVLFGKYQAHFPEFFYDGAVSPNFTHILTSAGLPA</sequence>
<keyword evidence="1" id="KW-0732">Signal</keyword>
<dbReference type="Proteomes" id="UP001055172">
    <property type="component" value="Unassembled WGS sequence"/>
</dbReference>
<keyword evidence="3" id="KW-1185">Reference proteome</keyword>
<evidence type="ECO:0000313" key="3">
    <source>
        <dbReference type="Proteomes" id="UP001055172"/>
    </source>
</evidence>
<evidence type="ECO:0000256" key="1">
    <source>
        <dbReference type="SAM" id="SignalP"/>
    </source>
</evidence>
<proteinExistence type="predicted"/>
<comment type="caution">
    <text evidence="2">The sequence shown here is derived from an EMBL/GenBank/DDBJ whole genome shotgun (WGS) entry which is preliminary data.</text>
</comment>
<gene>
    <name evidence="2" type="ORF">ColLi_11501</name>
</gene>
<feature type="chain" id="PRO_5041243977" evidence="1">
    <location>
        <begin position="23"/>
        <end position="295"/>
    </location>
</feature>
<dbReference type="AlphaFoldDB" id="A0AA37LYN2"/>
<dbReference type="EMBL" id="BPPX01000034">
    <property type="protein sequence ID" value="GJC88663.1"/>
    <property type="molecule type" value="Genomic_DNA"/>
</dbReference>
<reference evidence="2 3" key="1">
    <citation type="submission" date="2021-07" db="EMBL/GenBank/DDBJ databases">
        <title>Genome data of Colletotrichum spaethianum.</title>
        <authorList>
            <person name="Utami Y.D."/>
            <person name="Hiruma K."/>
        </authorList>
    </citation>
    <scope>NUCLEOTIDE SEQUENCE [LARGE SCALE GENOMIC DNA]</scope>
    <source>
        <strain evidence="2 3">MAFF 242679</strain>
    </source>
</reference>
<accession>A0AA37LYN2</accession>
<organism evidence="2 3">
    <name type="scientific">Colletotrichum liriopes</name>
    <dbReference type="NCBI Taxonomy" id="708192"/>
    <lineage>
        <taxon>Eukaryota</taxon>
        <taxon>Fungi</taxon>
        <taxon>Dikarya</taxon>
        <taxon>Ascomycota</taxon>
        <taxon>Pezizomycotina</taxon>
        <taxon>Sordariomycetes</taxon>
        <taxon>Hypocreomycetidae</taxon>
        <taxon>Glomerellales</taxon>
        <taxon>Glomerellaceae</taxon>
        <taxon>Colletotrichum</taxon>
        <taxon>Colletotrichum spaethianum species complex</taxon>
    </lineage>
</organism>
<name>A0AA37LYN2_9PEZI</name>